<dbReference type="EMBL" id="JAAHBT010000155">
    <property type="protein sequence ID" value="NES10721.1"/>
    <property type="molecule type" value="Genomic_DNA"/>
</dbReference>
<evidence type="ECO:0000256" key="1">
    <source>
        <dbReference type="ARBA" id="ARBA00009075"/>
    </source>
</evidence>
<keyword evidence="6" id="KW-1185">Reference proteome</keyword>
<dbReference type="InterPro" id="IPR005318">
    <property type="entry name" value="OM_porin_bac"/>
</dbReference>
<dbReference type="Proteomes" id="UP000471751">
    <property type="component" value="Unassembled WGS sequence"/>
</dbReference>
<gene>
    <name evidence="5" type="ORF">G3O07_14855</name>
</gene>
<feature type="signal peptide" evidence="4">
    <location>
        <begin position="1"/>
        <end position="25"/>
    </location>
</feature>
<dbReference type="Gene3D" id="2.40.160.10">
    <property type="entry name" value="Porin"/>
    <property type="match status" value="1"/>
</dbReference>
<evidence type="ECO:0000256" key="4">
    <source>
        <dbReference type="SAM" id="SignalP"/>
    </source>
</evidence>
<evidence type="ECO:0000256" key="2">
    <source>
        <dbReference type="ARBA" id="ARBA00022448"/>
    </source>
</evidence>
<keyword evidence="3 4" id="KW-0732">Signal</keyword>
<dbReference type="PANTHER" id="PTHR34596">
    <property type="entry name" value="CHITOPORIN"/>
    <property type="match status" value="1"/>
</dbReference>
<evidence type="ECO:0000256" key="3">
    <source>
        <dbReference type="ARBA" id="ARBA00022729"/>
    </source>
</evidence>
<dbReference type="GO" id="GO:0016020">
    <property type="term" value="C:membrane"/>
    <property type="evidence" value="ECO:0007669"/>
    <property type="project" value="InterPro"/>
</dbReference>
<evidence type="ECO:0000313" key="5">
    <source>
        <dbReference type="EMBL" id="NES10721.1"/>
    </source>
</evidence>
<accession>A0A6I5RT19</accession>
<sequence length="417" mass="45926">MNTFQPARHLFSGLLITTCALPALASEGGFVEDAKATLNLRNFYINRNFVDPANKQGKAEEWTQSFILDAKSGFTQGTVGFGVDVLGLYSVKLDGGKGTAGTQLLPVHDDGRPADNFGRLGVALKAKVSKTELKVGEWMPVLPILRSDDGRSLPQTFRGGQITSQEITGLTLYGGQFRGNSPRNDASMEDMYMNGKPAFTSDRFNFAGGEYSFNEKRTLIGLWNAELKDIYNQQYINLVHSQPLGDWTLGANLGYFIGKEDGAERAGKLDNKTASALLSARYGSNTFYVGLQKVSGDSAWMRVNGTSGGTLANDSYNSSFDNAKERSWQLRHDFNFAGLGVPGLTLMNRYISGDNVQTSSVDNGKEWARESELAYVIQSGTFKDLSFKWRNSTMRRDFNTNSFDENRLIVSYPIGIL</sequence>
<comment type="caution">
    <text evidence="5">The sequence shown here is derived from an EMBL/GenBank/DDBJ whole genome shotgun (WGS) entry which is preliminary data.</text>
</comment>
<proteinExistence type="inferred from homology"/>
<reference evidence="5 6" key="1">
    <citation type="submission" date="2020-02" db="EMBL/GenBank/DDBJ databases">
        <title>Broccoli isolated Pseudomonas sp.</title>
        <authorList>
            <person name="Fujikawa T."/>
            <person name="Sawada H."/>
        </authorList>
    </citation>
    <scope>NUCLEOTIDE SEQUENCE [LARGE SCALE GENOMIC DNA]</scope>
    <source>
        <strain evidence="5 6">JCM 32154</strain>
    </source>
</reference>
<dbReference type="GO" id="GO:0015288">
    <property type="term" value="F:porin activity"/>
    <property type="evidence" value="ECO:0007669"/>
    <property type="project" value="TreeGrafter"/>
</dbReference>
<name>A0A6I5RT19_9PSED</name>
<dbReference type="PANTHER" id="PTHR34596:SF2">
    <property type="entry name" value="CHITOPORIN"/>
    <property type="match status" value="1"/>
</dbReference>
<feature type="chain" id="PRO_5026047734" evidence="4">
    <location>
        <begin position="26"/>
        <end position="417"/>
    </location>
</feature>
<protein>
    <submittedName>
        <fullName evidence="5">OprD family porin</fullName>
    </submittedName>
</protein>
<dbReference type="AlphaFoldDB" id="A0A6I5RT19"/>
<comment type="similarity">
    <text evidence="1">Belongs to the outer membrane porin (Opr) (TC 1.B.25) family.</text>
</comment>
<evidence type="ECO:0000313" key="6">
    <source>
        <dbReference type="Proteomes" id="UP000471751"/>
    </source>
</evidence>
<dbReference type="InterPro" id="IPR023614">
    <property type="entry name" value="Porin_dom_sf"/>
</dbReference>
<dbReference type="FunFam" id="2.40.160.10:FF:000008">
    <property type="entry name" value="OprD family porin"/>
    <property type="match status" value="1"/>
</dbReference>
<keyword evidence="2" id="KW-0813">Transport</keyword>
<dbReference type="Pfam" id="PF03573">
    <property type="entry name" value="OprD"/>
    <property type="match status" value="1"/>
</dbReference>
<dbReference type="RefSeq" id="WP_163937278.1">
    <property type="nucleotide sequence ID" value="NZ_BMQU01000010.1"/>
</dbReference>
<organism evidence="5 6">
    <name type="scientific">Pseudomonas laurentiana</name>
    <dbReference type="NCBI Taxonomy" id="2364649"/>
    <lineage>
        <taxon>Bacteria</taxon>
        <taxon>Pseudomonadati</taxon>
        <taxon>Pseudomonadota</taxon>
        <taxon>Gammaproteobacteria</taxon>
        <taxon>Pseudomonadales</taxon>
        <taxon>Pseudomonadaceae</taxon>
        <taxon>Pseudomonas</taxon>
    </lineage>
</organism>